<dbReference type="Proteomes" id="UP001275084">
    <property type="component" value="Unassembled WGS sequence"/>
</dbReference>
<organism evidence="2 3">
    <name type="scientific">Lasiosphaeria hispida</name>
    <dbReference type="NCBI Taxonomy" id="260671"/>
    <lineage>
        <taxon>Eukaryota</taxon>
        <taxon>Fungi</taxon>
        <taxon>Dikarya</taxon>
        <taxon>Ascomycota</taxon>
        <taxon>Pezizomycotina</taxon>
        <taxon>Sordariomycetes</taxon>
        <taxon>Sordariomycetidae</taxon>
        <taxon>Sordariales</taxon>
        <taxon>Lasiosphaeriaceae</taxon>
        <taxon>Lasiosphaeria</taxon>
    </lineage>
</organism>
<accession>A0AAJ0HN21</accession>
<evidence type="ECO:0000313" key="3">
    <source>
        <dbReference type="Proteomes" id="UP001275084"/>
    </source>
</evidence>
<dbReference type="EMBL" id="JAUIQD010000003">
    <property type="protein sequence ID" value="KAK3357753.1"/>
    <property type="molecule type" value="Genomic_DNA"/>
</dbReference>
<keyword evidence="1" id="KW-0472">Membrane</keyword>
<protein>
    <recommendedName>
        <fullName evidence="4">Transmembrane protein</fullName>
    </recommendedName>
</protein>
<keyword evidence="1" id="KW-0812">Transmembrane</keyword>
<proteinExistence type="predicted"/>
<feature type="transmembrane region" description="Helical" evidence="1">
    <location>
        <begin position="46"/>
        <end position="73"/>
    </location>
</feature>
<reference evidence="2" key="1">
    <citation type="journal article" date="2023" name="Mol. Phylogenet. Evol.">
        <title>Genome-scale phylogeny and comparative genomics of the fungal order Sordariales.</title>
        <authorList>
            <person name="Hensen N."/>
            <person name="Bonometti L."/>
            <person name="Westerberg I."/>
            <person name="Brannstrom I.O."/>
            <person name="Guillou S."/>
            <person name="Cros-Aarteil S."/>
            <person name="Calhoun S."/>
            <person name="Haridas S."/>
            <person name="Kuo A."/>
            <person name="Mondo S."/>
            <person name="Pangilinan J."/>
            <person name="Riley R."/>
            <person name="LaButti K."/>
            <person name="Andreopoulos B."/>
            <person name="Lipzen A."/>
            <person name="Chen C."/>
            <person name="Yan M."/>
            <person name="Daum C."/>
            <person name="Ng V."/>
            <person name="Clum A."/>
            <person name="Steindorff A."/>
            <person name="Ohm R.A."/>
            <person name="Martin F."/>
            <person name="Silar P."/>
            <person name="Natvig D.O."/>
            <person name="Lalanne C."/>
            <person name="Gautier V."/>
            <person name="Ament-Velasquez S.L."/>
            <person name="Kruys A."/>
            <person name="Hutchinson M.I."/>
            <person name="Powell A.J."/>
            <person name="Barry K."/>
            <person name="Miller A.N."/>
            <person name="Grigoriev I.V."/>
            <person name="Debuchy R."/>
            <person name="Gladieux P."/>
            <person name="Hiltunen Thoren M."/>
            <person name="Johannesson H."/>
        </authorList>
    </citation>
    <scope>NUCLEOTIDE SEQUENCE</scope>
    <source>
        <strain evidence="2">CBS 955.72</strain>
    </source>
</reference>
<evidence type="ECO:0008006" key="4">
    <source>
        <dbReference type="Google" id="ProtNLM"/>
    </source>
</evidence>
<dbReference type="AlphaFoldDB" id="A0AAJ0HN21"/>
<name>A0AAJ0HN21_9PEZI</name>
<comment type="caution">
    <text evidence="2">The sequence shown here is derived from an EMBL/GenBank/DDBJ whole genome shotgun (WGS) entry which is preliminary data.</text>
</comment>
<keyword evidence="1" id="KW-1133">Transmembrane helix</keyword>
<feature type="transmembrane region" description="Helical" evidence="1">
    <location>
        <begin position="85"/>
        <end position="104"/>
    </location>
</feature>
<gene>
    <name evidence="2" type="ORF">B0T25DRAFT_540075</name>
</gene>
<evidence type="ECO:0000256" key="1">
    <source>
        <dbReference type="SAM" id="Phobius"/>
    </source>
</evidence>
<reference evidence="2" key="2">
    <citation type="submission" date="2023-06" db="EMBL/GenBank/DDBJ databases">
        <authorList>
            <consortium name="Lawrence Berkeley National Laboratory"/>
            <person name="Haridas S."/>
            <person name="Hensen N."/>
            <person name="Bonometti L."/>
            <person name="Westerberg I."/>
            <person name="Brannstrom I.O."/>
            <person name="Guillou S."/>
            <person name="Cros-Aarteil S."/>
            <person name="Calhoun S."/>
            <person name="Kuo A."/>
            <person name="Mondo S."/>
            <person name="Pangilinan J."/>
            <person name="Riley R."/>
            <person name="Labutti K."/>
            <person name="Andreopoulos B."/>
            <person name="Lipzen A."/>
            <person name="Chen C."/>
            <person name="Yanf M."/>
            <person name="Daum C."/>
            <person name="Ng V."/>
            <person name="Clum A."/>
            <person name="Steindorff A."/>
            <person name="Ohm R."/>
            <person name="Martin F."/>
            <person name="Silar P."/>
            <person name="Natvig D."/>
            <person name="Lalanne C."/>
            <person name="Gautier V."/>
            <person name="Ament-Velasquez S.L."/>
            <person name="Kruys A."/>
            <person name="Hutchinson M.I."/>
            <person name="Powell A.J."/>
            <person name="Barry K."/>
            <person name="Miller A.N."/>
            <person name="Grigoriev I.V."/>
            <person name="Debuchy R."/>
            <person name="Gladieux P."/>
            <person name="Thoren M.H."/>
            <person name="Johannesson H."/>
        </authorList>
    </citation>
    <scope>NUCLEOTIDE SEQUENCE</scope>
    <source>
        <strain evidence="2">CBS 955.72</strain>
    </source>
</reference>
<evidence type="ECO:0000313" key="2">
    <source>
        <dbReference type="EMBL" id="KAK3357753.1"/>
    </source>
</evidence>
<keyword evidence="3" id="KW-1185">Reference proteome</keyword>
<sequence length="161" mass="18360">MLKGGCADLERVKGEGRESDSTEKQRDTRRSKMGGAFIPLAWRLDLYIYLFFFYSSFLSISLLVIFVSALGRAGICMAVGRDGKTWAWMVVFGEYLAHYSFFFFSSRQNCRSECIRTLRWTMGLSMGRRTTEKEQLQGEQLGEGRAMAGLKRGGGRASFWR</sequence>